<sequence length="828" mass="90124">MAGCRNQGNACEESDHCTRRRPQAVAPSAGVPVEYSEYPVTQFRTGNYNIPNRTADAVMHDSIFVPYVQGEDGQPSGPADAATGGNCGKIRYTGCSGGFLGGDYVYDWYPTELSFDWQSSDTWIAYLYDTGNSGGVAGVPVYYLETCTTTSTSTTQGTPNVPASSTSSTTSTTTCKLCTAHTCSPATTDLKYTYNGQDLTQDPDCPFPDLFGIGTESNKIVFSYDSLSTTLSDGVTDFAFSFSGATYINVYDAALGLGAEYNSAQNPWQVGDENFNTFEIFDSDVFDSEVKSGFRIKVRIEPVIDETGGTAVFTGTKWTVLELMSPGQGYEVGDVYTLNYTHVHPDLTESVLTVDIKITTIGPVQITTGQDGFDVMRTSDTINGHTILRVYHTDIDNFPYHVAYVDGNGNDFTKDTQYTSSRNHVITAKAGYGIVDRACLVGRYEFTEKSIQYVTASFDKNSPDVFNSIRLPDATAIITNGKVTGFTIDNPGKNLTSSFLNGQDPILTIGPPTNENGQPAVVEGNFIGGQLSSIKIVNGGTLYDANDPPKLYIANTYKEVTTRYSNDSYEPDKLERYSGYFDAYPGPEDPNARGDFNESADTIPQEISFRTKQENIDIKFDKRRKKADVLPQSLYSQDKTAPLYPILIRDTDLRYLDRLDHTDLVSGIRGEEADRKTRISTLIDGITQYQVPEYNVTQEVLVETVQGRVGDLPYGTEFTKYILKQYRADPSERTTISVTLSCNPVAPGVNTTVCPPPAPPIVPPTSVTDPTTGATNSASTTCIVTGPHGPGCLAWEVSGEMLFLHDLTRSAATVVSASKAFGNPLLQT</sequence>
<name>A0A0E3I0U9_9CAUD</name>
<dbReference type="Proteomes" id="UP000185331">
    <property type="component" value="Segment"/>
</dbReference>
<dbReference type="EMBL" id="KJ019132">
    <property type="protein sequence ID" value="AIX38947.1"/>
    <property type="molecule type" value="Genomic_DNA"/>
</dbReference>
<dbReference type="Proteomes" id="UP000185333">
    <property type="component" value="Segment"/>
</dbReference>
<dbReference type="Proteomes" id="UP000185330">
    <property type="component" value="Segment"/>
</dbReference>
<dbReference type="EMBL" id="KJ019133">
    <property type="protein sequence ID" value="AIX39163.1"/>
    <property type="molecule type" value="Genomic_DNA"/>
</dbReference>
<organism evidence="5 7">
    <name type="scientific">Synechococcus phage ACG-2014b</name>
    <dbReference type="NCBI Taxonomy" id="1493508"/>
    <lineage>
        <taxon>Viruses</taxon>
        <taxon>Duplodnaviria</taxon>
        <taxon>Heunggongvirae</taxon>
        <taxon>Uroviricota</taxon>
        <taxon>Caudoviricetes</taxon>
        <taxon>Pantevenvirales</taxon>
        <taxon>Kyanoviridae</taxon>
        <taxon>Nereusvirus</taxon>
        <taxon>Nereusvirus tusconc4</taxon>
    </lineage>
</organism>
<dbReference type="EMBL" id="KJ019154">
    <property type="protein sequence ID" value="AIX44499.1"/>
    <property type="molecule type" value="Genomic_DNA"/>
</dbReference>
<evidence type="ECO:0000313" key="8">
    <source>
        <dbReference type="Proteomes" id="UP000185331"/>
    </source>
</evidence>
<evidence type="ECO:0000313" key="7">
    <source>
        <dbReference type="Proteomes" id="UP000185330"/>
    </source>
</evidence>
<proteinExistence type="predicted"/>
<dbReference type="EMBL" id="KJ019042">
    <property type="protein sequence ID" value="AIX17731.1"/>
    <property type="molecule type" value="Genomic_DNA"/>
</dbReference>
<keyword evidence="7" id="KW-1185">Reference proteome</keyword>
<evidence type="ECO:0008006" key="9">
    <source>
        <dbReference type="Google" id="ProtNLM"/>
    </source>
</evidence>
<evidence type="ECO:0000313" key="2">
    <source>
        <dbReference type="EMBL" id="AIX17516.1"/>
    </source>
</evidence>
<evidence type="ECO:0000256" key="1">
    <source>
        <dbReference type="SAM" id="MobiDB-lite"/>
    </source>
</evidence>
<gene>
    <name evidence="6" type="ORF">Syn7803C28_79</name>
    <name evidence="2" type="ORF">Syn7803C66_79</name>
    <name evidence="3" type="ORF">Syn7803C67_79</name>
    <name evidence="4" type="ORF">Syn9311C1_79</name>
    <name evidence="5" type="ORF">Syn9311C4_80</name>
</gene>
<evidence type="ECO:0000313" key="5">
    <source>
        <dbReference type="EMBL" id="AIX39163.1"/>
    </source>
</evidence>
<reference evidence="7 8" key="1">
    <citation type="submission" date="2013-12" db="EMBL/GenBank/DDBJ databases">
        <title>Ecological redundancy of diverse viral populations within a natural community.</title>
        <authorList>
            <person name="Gregory A.C."/>
            <person name="LaButti K."/>
            <person name="Copeland A."/>
            <person name="Woyke T."/>
            <person name="Sullivan M.B."/>
        </authorList>
    </citation>
    <scope>NUCLEOTIDE SEQUENCE [LARGE SCALE GENOMIC DNA]</scope>
    <source>
        <strain evidence="6">Syn7803C28</strain>
        <strain evidence="2">Syn7803C66</strain>
        <strain evidence="3">Syn7803C67</strain>
        <strain evidence="4">Syn9311C1</strain>
        <strain evidence="5">Syn9311C4</strain>
    </source>
</reference>
<feature type="region of interest" description="Disordered" evidence="1">
    <location>
        <begin position="1"/>
        <end position="22"/>
    </location>
</feature>
<protein>
    <recommendedName>
        <fullName evidence="9">Baseplate wedge initiator</fullName>
    </recommendedName>
</protein>
<accession>A0A0E3I0U9</accession>
<evidence type="ECO:0000313" key="4">
    <source>
        <dbReference type="EMBL" id="AIX38947.1"/>
    </source>
</evidence>
<dbReference type="Proteomes" id="UP000185338">
    <property type="component" value="Segment"/>
</dbReference>
<dbReference type="EMBL" id="KJ019041">
    <property type="protein sequence ID" value="AIX17516.1"/>
    <property type="molecule type" value="Genomic_DNA"/>
</dbReference>
<dbReference type="Proteomes" id="UP000185339">
    <property type="component" value="Segment"/>
</dbReference>
<evidence type="ECO:0000313" key="3">
    <source>
        <dbReference type="EMBL" id="AIX17731.1"/>
    </source>
</evidence>
<evidence type="ECO:0000313" key="6">
    <source>
        <dbReference type="EMBL" id="AIX44499.1"/>
    </source>
</evidence>